<gene>
    <name evidence="2" type="ORF">KEH51_04985</name>
</gene>
<feature type="domain" description="Cysteine-rich CPCC" evidence="1">
    <location>
        <begin position="2"/>
        <end position="56"/>
    </location>
</feature>
<evidence type="ECO:0000259" key="1">
    <source>
        <dbReference type="Pfam" id="PF14206"/>
    </source>
</evidence>
<dbReference type="InterPro" id="IPR025983">
    <property type="entry name" value="Cys_rich_CPCC"/>
</dbReference>
<dbReference type="Proteomes" id="UP000680045">
    <property type="component" value="Unassembled WGS sequence"/>
</dbReference>
<dbReference type="EMBL" id="JAGTPW010000006">
    <property type="protein sequence ID" value="MBR8644215.1"/>
    <property type="molecule type" value="Genomic_DNA"/>
</dbReference>
<comment type="caution">
    <text evidence="2">The sequence shown here is derived from an EMBL/GenBank/DDBJ whole genome shotgun (WGS) entry which is preliminary data.</text>
</comment>
<name>A0A941FMG5_9BACI</name>
<accession>A0A941FMG5</accession>
<sequence>MGGYDICELCNWEDDGQDDLYADEVWGGPNGDYSLTEARRNFNKHLIMYRDKINILSQTDKKLKPKEFNTCVC</sequence>
<dbReference type="Pfam" id="PF14206">
    <property type="entry name" value="Cys_rich_CPCC"/>
    <property type="match status" value="1"/>
</dbReference>
<evidence type="ECO:0000313" key="2">
    <source>
        <dbReference type="EMBL" id="MBR8644215.1"/>
    </source>
</evidence>
<evidence type="ECO:0000313" key="3">
    <source>
        <dbReference type="Proteomes" id="UP000680045"/>
    </source>
</evidence>
<protein>
    <recommendedName>
        <fullName evidence="1">Cysteine-rich CPCC domain-containing protein</fullName>
    </recommendedName>
</protein>
<organism evidence="2 3">
    <name type="scientific">Peribacillus frigoritolerans</name>
    <dbReference type="NCBI Taxonomy" id="450367"/>
    <lineage>
        <taxon>Bacteria</taxon>
        <taxon>Bacillati</taxon>
        <taxon>Bacillota</taxon>
        <taxon>Bacilli</taxon>
        <taxon>Bacillales</taxon>
        <taxon>Bacillaceae</taxon>
        <taxon>Peribacillus</taxon>
    </lineage>
</organism>
<proteinExistence type="predicted"/>
<reference evidence="2" key="1">
    <citation type="submission" date="2021-04" db="EMBL/GenBank/DDBJ databases">
        <title>Whole genome sequencing of Enterococci isolates from hospitalized patients.</title>
        <authorList>
            <person name="Ogoti B.M."/>
            <person name="Onyambu F.G."/>
        </authorList>
    </citation>
    <scope>NUCLEOTIDE SEQUENCE</scope>
    <source>
        <strain evidence="2">242</strain>
    </source>
</reference>
<dbReference type="AlphaFoldDB" id="A0A941FMG5"/>